<dbReference type="KEGG" id="api:115034720"/>
<dbReference type="OrthoDB" id="6623227at2759"/>
<evidence type="ECO:0000313" key="3">
    <source>
        <dbReference type="Proteomes" id="UP000007819"/>
    </source>
</evidence>
<sequence length="135" mass="15366">MSSPINPERKVNGTSLKAGTSNTKPNNSHQSVNPSSAVDSDDEIKLECSEWWCPKCSQFKDLLKIIKPMNEKDESIIKKAKSRHSYWSNGGEVRCCTYDRKAPKRSYERPSCWPSVTPSYNDIDQLTDCFKSMLK</sequence>
<dbReference type="EnsemblMetazoa" id="XM_029492103.1">
    <property type="protein sequence ID" value="XP_029347963.1"/>
    <property type="gene ID" value="LOC115034720"/>
</dbReference>
<dbReference type="Proteomes" id="UP000007819">
    <property type="component" value="Unassembled WGS sequence"/>
</dbReference>
<evidence type="ECO:0000313" key="2">
    <source>
        <dbReference type="EnsemblMetazoa" id="XP_029347963.1"/>
    </source>
</evidence>
<feature type="region of interest" description="Disordered" evidence="1">
    <location>
        <begin position="1"/>
        <end position="40"/>
    </location>
</feature>
<reference evidence="2" key="2">
    <citation type="submission" date="2022-06" db="UniProtKB">
        <authorList>
            <consortium name="EnsemblMetazoa"/>
        </authorList>
    </citation>
    <scope>IDENTIFICATION</scope>
</reference>
<organism evidence="2 3">
    <name type="scientific">Acyrthosiphon pisum</name>
    <name type="common">Pea aphid</name>
    <dbReference type="NCBI Taxonomy" id="7029"/>
    <lineage>
        <taxon>Eukaryota</taxon>
        <taxon>Metazoa</taxon>
        <taxon>Ecdysozoa</taxon>
        <taxon>Arthropoda</taxon>
        <taxon>Hexapoda</taxon>
        <taxon>Insecta</taxon>
        <taxon>Pterygota</taxon>
        <taxon>Neoptera</taxon>
        <taxon>Paraneoptera</taxon>
        <taxon>Hemiptera</taxon>
        <taxon>Sternorrhyncha</taxon>
        <taxon>Aphidomorpha</taxon>
        <taxon>Aphidoidea</taxon>
        <taxon>Aphididae</taxon>
        <taxon>Macrosiphini</taxon>
        <taxon>Acyrthosiphon</taxon>
    </lineage>
</organism>
<evidence type="ECO:0000256" key="1">
    <source>
        <dbReference type="SAM" id="MobiDB-lite"/>
    </source>
</evidence>
<feature type="compositionally biased region" description="Polar residues" evidence="1">
    <location>
        <begin position="12"/>
        <end position="38"/>
    </location>
</feature>
<protein>
    <submittedName>
        <fullName evidence="2">Uncharacterized protein</fullName>
    </submittedName>
</protein>
<proteinExistence type="predicted"/>
<dbReference type="AlphaFoldDB" id="A0A8R2NXB1"/>
<dbReference type="GeneID" id="115034720"/>
<name>A0A8R2NXB1_ACYPI</name>
<accession>A0A8R2NXB1</accession>
<dbReference type="RefSeq" id="XP_029347963.1">
    <property type="nucleotide sequence ID" value="XM_029492103.1"/>
</dbReference>
<reference evidence="3" key="1">
    <citation type="submission" date="2010-06" db="EMBL/GenBank/DDBJ databases">
        <authorList>
            <person name="Jiang H."/>
            <person name="Abraham K."/>
            <person name="Ali S."/>
            <person name="Alsbrooks S.L."/>
            <person name="Anim B.N."/>
            <person name="Anosike U.S."/>
            <person name="Attaway T."/>
            <person name="Bandaranaike D.P."/>
            <person name="Battles P.K."/>
            <person name="Bell S.N."/>
            <person name="Bell A.V."/>
            <person name="Beltran B."/>
            <person name="Bickham C."/>
            <person name="Bustamante Y."/>
            <person name="Caleb T."/>
            <person name="Canada A."/>
            <person name="Cardenas V."/>
            <person name="Carter K."/>
            <person name="Chacko J."/>
            <person name="Chandrabose M.N."/>
            <person name="Chavez D."/>
            <person name="Chavez A."/>
            <person name="Chen L."/>
            <person name="Chu H.-S."/>
            <person name="Claassen K.J."/>
            <person name="Cockrell R."/>
            <person name="Collins M."/>
            <person name="Cooper J.A."/>
            <person name="Cree A."/>
            <person name="Curry S.M."/>
            <person name="Da Y."/>
            <person name="Dao M.D."/>
            <person name="Das B."/>
            <person name="Davila M.-L."/>
            <person name="Davy-Carroll L."/>
            <person name="Denson S."/>
            <person name="Dinh H."/>
            <person name="Ebong V.E."/>
            <person name="Edwards J.R."/>
            <person name="Egan A."/>
            <person name="El-Daye J."/>
            <person name="Escobedo L."/>
            <person name="Fernandez S."/>
            <person name="Fernando P.R."/>
            <person name="Flagg N."/>
            <person name="Forbes L.D."/>
            <person name="Fowler R.G."/>
            <person name="Fu Q."/>
            <person name="Gabisi R.A."/>
            <person name="Ganer J."/>
            <person name="Garbino Pronczuk A."/>
            <person name="Garcia R.M."/>
            <person name="Garner T."/>
            <person name="Garrett T.E."/>
            <person name="Gonzalez D.A."/>
            <person name="Hamid H."/>
            <person name="Hawkins E.S."/>
            <person name="Hirani K."/>
            <person name="Hogues M.E."/>
            <person name="Hollins B."/>
            <person name="Hsiao C.-H."/>
            <person name="Jabil R."/>
            <person name="James M.L."/>
            <person name="Jhangiani S.N."/>
            <person name="Johnson B."/>
            <person name="Johnson Q."/>
            <person name="Joshi V."/>
            <person name="Kalu J.B."/>
            <person name="Kam C."/>
            <person name="Kashfia A."/>
            <person name="Keebler J."/>
            <person name="Kisamo H."/>
            <person name="Kovar C.L."/>
            <person name="Lago L.A."/>
            <person name="Lai C.-Y."/>
            <person name="Laidlaw J."/>
            <person name="Lara F."/>
            <person name="Le T.-K."/>
            <person name="Lee S.L."/>
            <person name="Legall F.H."/>
            <person name="Lemon S.J."/>
            <person name="Lewis L.R."/>
            <person name="Li B."/>
            <person name="Liu Y."/>
            <person name="Liu Y.-S."/>
            <person name="Lopez J."/>
            <person name="Lozado R.J."/>
            <person name="Lu J."/>
            <person name="Madu R.C."/>
            <person name="Maheshwari M."/>
            <person name="Maheshwari R."/>
            <person name="Malloy K."/>
            <person name="Martinez E."/>
            <person name="Mathew T."/>
            <person name="Mercado I.C."/>
            <person name="Mercado C."/>
            <person name="Meyer B."/>
            <person name="Montgomery K."/>
            <person name="Morgan M.B."/>
            <person name="Munidasa M."/>
            <person name="Nazareth L.V."/>
            <person name="Nelson J."/>
            <person name="Ng B.M."/>
            <person name="Nguyen N.B."/>
            <person name="Nguyen P.Q."/>
            <person name="Nguyen T."/>
            <person name="Obregon M."/>
            <person name="Okwuonu G.O."/>
            <person name="Onwere C.G."/>
            <person name="Orozco G."/>
            <person name="Parra A."/>
            <person name="Patel S."/>
            <person name="Patil S."/>
            <person name="Perez A."/>
            <person name="Perez Y."/>
            <person name="Pham C."/>
            <person name="Primus E.L."/>
            <person name="Pu L.-L."/>
            <person name="Puazo M."/>
            <person name="Qin X."/>
            <person name="Quiroz J.B."/>
            <person name="Reese J."/>
            <person name="Richards S."/>
            <person name="Rives C.M."/>
            <person name="Robberts R."/>
            <person name="Ruiz S.J."/>
            <person name="Ruiz M.J."/>
            <person name="Santibanez J."/>
            <person name="Schneider B.W."/>
            <person name="Sisson I."/>
            <person name="Smith M."/>
            <person name="Sodergren E."/>
            <person name="Song X.-Z."/>
            <person name="Song B.B."/>
            <person name="Summersgill H."/>
            <person name="Thelus R."/>
            <person name="Thornton R.D."/>
            <person name="Trejos Z.Y."/>
            <person name="Usmani K."/>
            <person name="Vattathil S."/>
            <person name="Villasana D."/>
            <person name="Walker D.L."/>
            <person name="Wang S."/>
            <person name="Wang K."/>
            <person name="White C.S."/>
            <person name="Williams A.C."/>
            <person name="Williamson J."/>
            <person name="Wilson K."/>
            <person name="Woghiren I.O."/>
            <person name="Woodworth J.R."/>
            <person name="Worley K.C."/>
            <person name="Wright R.A."/>
            <person name="Wu W."/>
            <person name="Young L."/>
            <person name="Zhang L."/>
            <person name="Zhang J."/>
            <person name="Zhu Y."/>
            <person name="Muzny D.M."/>
            <person name="Weinstock G."/>
            <person name="Gibbs R.A."/>
        </authorList>
    </citation>
    <scope>NUCLEOTIDE SEQUENCE [LARGE SCALE GENOMIC DNA]</scope>
    <source>
        <strain evidence="3">LSR1</strain>
    </source>
</reference>
<keyword evidence="3" id="KW-1185">Reference proteome</keyword>